<dbReference type="PROSITE" id="PS00122">
    <property type="entry name" value="CARBOXYLESTERASE_B_1"/>
    <property type="match status" value="1"/>
</dbReference>
<dbReference type="EC" id="3.1.1.-" evidence="3"/>
<evidence type="ECO:0000256" key="2">
    <source>
        <dbReference type="ARBA" id="ARBA00022801"/>
    </source>
</evidence>
<reference evidence="6 7" key="1">
    <citation type="submission" date="2023-08" db="EMBL/GenBank/DDBJ databases">
        <title>Black Yeasts Isolated from many extreme environments.</title>
        <authorList>
            <person name="Coleine C."/>
            <person name="Stajich J.E."/>
            <person name="Selbmann L."/>
        </authorList>
    </citation>
    <scope>NUCLEOTIDE SEQUENCE [LARGE SCALE GENOMIC DNA]</scope>
    <source>
        <strain evidence="6 7">CCFEE 5885</strain>
    </source>
</reference>
<dbReference type="InterPro" id="IPR002018">
    <property type="entry name" value="CarbesteraseB"/>
</dbReference>
<comment type="similarity">
    <text evidence="1 3">Belongs to the type-B carboxylesterase/lipase family.</text>
</comment>
<dbReference type="PANTHER" id="PTHR11559">
    <property type="entry name" value="CARBOXYLESTERASE"/>
    <property type="match status" value="1"/>
</dbReference>
<keyword evidence="2 3" id="KW-0378">Hydrolase</keyword>
<protein>
    <recommendedName>
        <fullName evidence="3">Carboxylic ester hydrolase</fullName>
        <ecNumber evidence="3">3.1.1.-</ecNumber>
    </recommendedName>
</protein>
<dbReference type="SUPFAM" id="SSF53474">
    <property type="entry name" value="alpha/beta-Hydrolases"/>
    <property type="match status" value="1"/>
</dbReference>
<keyword evidence="7" id="KW-1185">Reference proteome</keyword>
<name>A0ABR0JZQ6_9EURO</name>
<proteinExistence type="inferred from homology"/>
<evidence type="ECO:0000256" key="1">
    <source>
        <dbReference type="ARBA" id="ARBA00005964"/>
    </source>
</evidence>
<gene>
    <name evidence="6" type="ORF">LTR24_008560</name>
</gene>
<dbReference type="InterPro" id="IPR050309">
    <property type="entry name" value="Type-B_Carboxylest/Lipase"/>
</dbReference>
<dbReference type="EMBL" id="JAVRRG010000151">
    <property type="protein sequence ID" value="KAK5080360.1"/>
    <property type="molecule type" value="Genomic_DNA"/>
</dbReference>
<accession>A0ABR0JZQ6</accession>
<dbReference type="InterPro" id="IPR029058">
    <property type="entry name" value="AB_hydrolase_fold"/>
</dbReference>
<feature type="domain" description="Carboxylesterase type B" evidence="5">
    <location>
        <begin position="24"/>
        <end position="271"/>
    </location>
</feature>
<dbReference type="Proteomes" id="UP001345013">
    <property type="component" value="Unassembled WGS sequence"/>
</dbReference>
<sequence>MPAEYHTLPHNASESHHQFDNITGPLTAGRQQSEDCLSVSVAAPADAKSLPVLVFLHGGAYVTGSGDLDAYSPVPMARRGAVVVTVTSRLGLLGYLPIPNVAPANLGLFDQIEALRWVQNNIHAFGGNPDSVTVDGQSAGGDAIYCMLAANDTKGLFHRAILESMTFGRLNETSRDAMTADMSQYAAANLSSSNAPPSLEQLLALQTAVLRVAAPIDDTILTYGPVFGEDPLPALPDAYEVVNAAAQHVPIFIGYNENEGYAFSVLIPTHDASYYQTAVFADGANQLRQNISEATGRTPPMYHFAWSPPPADSLWGAVHTIELPFLYGEWSAWADAPMLNGSDSMEVVERVGAQMKDLWIAFAKSGDFQGRLFVIDADFKFDQGSGWYSY</sequence>
<evidence type="ECO:0000256" key="3">
    <source>
        <dbReference type="RuleBase" id="RU361235"/>
    </source>
</evidence>
<evidence type="ECO:0000313" key="7">
    <source>
        <dbReference type="Proteomes" id="UP001345013"/>
    </source>
</evidence>
<organism evidence="6 7">
    <name type="scientific">Lithohypha guttulata</name>
    <dbReference type="NCBI Taxonomy" id="1690604"/>
    <lineage>
        <taxon>Eukaryota</taxon>
        <taxon>Fungi</taxon>
        <taxon>Dikarya</taxon>
        <taxon>Ascomycota</taxon>
        <taxon>Pezizomycotina</taxon>
        <taxon>Eurotiomycetes</taxon>
        <taxon>Chaetothyriomycetidae</taxon>
        <taxon>Chaetothyriales</taxon>
        <taxon>Trichomeriaceae</taxon>
        <taxon>Lithohypha</taxon>
    </lineage>
</organism>
<evidence type="ECO:0000313" key="6">
    <source>
        <dbReference type="EMBL" id="KAK5080360.1"/>
    </source>
</evidence>
<evidence type="ECO:0000259" key="5">
    <source>
        <dbReference type="Pfam" id="PF00135"/>
    </source>
</evidence>
<dbReference type="Pfam" id="PF00135">
    <property type="entry name" value="COesterase"/>
    <property type="match status" value="1"/>
</dbReference>
<comment type="caution">
    <text evidence="6">The sequence shown here is derived from an EMBL/GenBank/DDBJ whole genome shotgun (WGS) entry which is preliminary data.</text>
</comment>
<dbReference type="InterPro" id="IPR019826">
    <property type="entry name" value="Carboxylesterase_B_AS"/>
</dbReference>
<dbReference type="Gene3D" id="3.40.50.1820">
    <property type="entry name" value="alpha/beta hydrolase"/>
    <property type="match status" value="2"/>
</dbReference>
<evidence type="ECO:0000256" key="4">
    <source>
        <dbReference type="SAM" id="MobiDB-lite"/>
    </source>
</evidence>
<feature type="region of interest" description="Disordered" evidence="4">
    <location>
        <begin position="1"/>
        <end position="25"/>
    </location>
</feature>